<dbReference type="Pfam" id="PF02932">
    <property type="entry name" value="Neur_chan_memb"/>
    <property type="match status" value="1"/>
</dbReference>
<keyword evidence="4 5" id="KW-0472">Membrane</keyword>
<dbReference type="Gene3D" id="1.20.58.390">
    <property type="entry name" value="Neurotransmitter-gated ion-channel transmembrane domain"/>
    <property type="match status" value="1"/>
</dbReference>
<dbReference type="InterPro" id="IPR036719">
    <property type="entry name" value="Neuro-gated_channel_TM_sf"/>
</dbReference>
<evidence type="ECO:0000313" key="9">
    <source>
        <dbReference type="WBParaSite" id="MBELARI_LOCUS6383"/>
    </source>
</evidence>
<feature type="transmembrane region" description="Helical" evidence="5">
    <location>
        <begin position="292"/>
        <end position="318"/>
    </location>
</feature>
<dbReference type="GO" id="GO:0016020">
    <property type="term" value="C:membrane"/>
    <property type="evidence" value="ECO:0007669"/>
    <property type="project" value="UniProtKB-SubCell"/>
</dbReference>
<dbReference type="SUPFAM" id="SSF90112">
    <property type="entry name" value="Neurotransmitter-gated ion-channel transmembrane pore"/>
    <property type="match status" value="1"/>
</dbReference>
<feature type="domain" description="Neurotransmitter-gated ion-channel ligand-binding" evidence="6">
    <location>
        <begin position="17"/>
        <end position="228"/>
    </location>
</feature>
<dbReference type="InterPro" id="IPR038050">
    <property type="entry name" value="Neuro_actylchol_rec"/>
</dbReference>
<reference evidence="9" key="1">
    <citation type="submission" date="2024-02" db="UniProtKB">
        <authorList>
            <consortium name="WormBaseParasite"/>
        </authorList>
    </citation>
    <scope>IDENTIFICATION</scope>
</reference>
<protein>
    <submittedName>
        <fullName evidence="9">Uncharacterized protein</fullName>
    </submittedName>
</protein>
<dbReference type="AlphaFoldDB" id="A0AAF3FHB6"/>
<dbReference type="GO" id="GO:0004888">
    <property type="term" value="F:transmembrane signaling receptor activity"/>
    <property type="evidence" value="ECO:0007669"/>
    <property type="project" value="InterPro"/>
</dbReference>
<comment type="similarity">
    <text evidence="5">Belongs to the ligand-gated ion channel (TC 1.A.9) family.</text>
</comment>
<evidence type="ECO:0000259" key="6">
    <source>
        <dbReference type="Pfam" id="PF02931"/>
    </source>
</evidence>
<comment type="subcellular location">
    <subcellularLocation>
        <location evidence="1">Membrane</location>
        <topology evidence="1">Multi-pass membrane protein</topology>
    </subcellularLocation>
</comment>
<dbReference type="Pfam" id="PF02931">
    <property type="entry name" value="Neur_chan_LBD"/>
    <property type="match status" value="1"/>
</dbReference>
<dbReference type="PRINTS" id="PR00252">
    <property type="entry name" value="NRIONCHANNEL"/>
</dbReference>
<evidence type="ECO:0000256" key="1">
    <source>
        <dbReference type="ARBA" id="ARBA00004141"/>
    </source>
</evidence>
<feature type="transmembrane region" description="Helical" evidence="5">
    <location>
        <begin position="265"/>
        <end position="286"/>
    </location>
</feature>
<keyword evidence="3 5" id="KW-1133">Transmembrane helix</keyword>
<keyword evidence="5" id="KW-0813">Transport</keyword>
<keyword evidence="5" id="KW-0406">Ion transport</keyword>
<dbReference type="InterPro" id="IPR006201">
    <property type="entry name" value="Neur_channel"/>
</dbReference>
<keyword evidence="2 5" id="KW-0812">Transmembrane</keyword>
<evidence type="ECO:0000313" key="8">
    <source>
        <dbReference type="Proteomes" id="UP000887575"/>
    </source>
</evidence>
<dbReference type="InterPro" id="IPR006029">
    <property type="entry name" value="Neurotrans-gated_channel_TM"/>
</dbReference>
<dbReference type="GO" id="GO:0005230">
    <property type="term" value="F:extracellular ligand-gated monoatomic ion channel activity"/>
    <property type="evidence" value="ECO:0007669"/>
    <property type="project" value="InterPro"/>
</dbReference>
<feature type="transmembrane region" description="Helical" evidence="5">
    <location>
        <begin position="344"/>
        <end position="365"/>
    </location>
</feature>
<evidence type="ECO:0000256" key="2">
    <source>
        <dbReference type="ARBA" id="ARBA00022692"/>
    </source>
</evidence>
<dbReference type="PANTHER" id="PTHR18945">
    <property type="entry name" value="NEUROTRANSMITTER GATED ION CHANNEL"/>
    <property type="match status" value="1"/>
</dbReference>
<keyword evidence="5" id="KW-0407">Ion channel</keyword>
<keyword evidence="8" id="KW-1185">Reference proteome</keyword>
<feature type="transmembrane region" description="Helical" evidence="5">
    <location>
        <begin position="231"/>
        <end position="253"/>
    </location>
</feature>
<dbReference type="Gene3D" id="2.70.170.10">
    <property type="entry name" value="Neurotransmitter-gated ion-channel ligand-binding domain"/>
    <property type="match status" value="1"/>
</dbReference>
<evidence type="ECO:0000259" key="7">
    <source>
        <dbReference type="Pfam" id="PF02932"/>
    </source>
</evidence>
<dbReference type="InterPro" id="IPR036734">
    <property type="entry name" value="Neur_chan_lig-bd_sf"/>
</dbReference>
<proteinExistence type="inferred from homology"/>
<dbReference type="WBParaSite" id="MBELARI_LOCUS6383">
    <property type="protein sequence ID" value="MBELARI_LOCUS6383"/>
    <property type="gene ID" value="MBELARI_LOCUS6383"/>
</dbReference>
<dbReference type="SUPFAM" id="SSF63712">
    <property type="entry name" value="Nicotinic receptor ligand binding domain-like"/>
    <property type="match status" value="1"/>
</dbReference>
<evidence type="ECO:0000256" key="3">
    <source>
        <dbReference type="ARBA" id="ARBA00022989"/>
    </source>
</evidence>
<dbReference type="CDD" id="cd18989">
    <property type="entry name" value="LGIC_ECD_cation"/>
    <property type="match status" value="1"/>
</dbReference>
<evidence type="ECO:0000256" key="4">
    <source>
        <dbReference type="ARBA" id="ARBA00023136"/>
    </source>
</evidence>
<dbReference type="InterPro" id="IPR018000">
    <property type="entry name" value="Neurotransmitter_ion_chnl_CS"/>
</dbReference>
<dbReference type="CDD" id="cd19051">
    <property type="entry name" value="LGIC_TM_cation"/>
    <property type="match status" value="1"/>
</dbReference>
<dbReference type="PROSITE" id="PS00236">
    <property type="entry name" value="NEUROTR_ION_CHANNEL"/>
    <property type="match status" value="1"/>
</dbReference>
<dbReference type="Proteomes" id="UP000887575">
    <property type="component" value="Unassembled WGS sequence"/>
</dbReference>
<name>A0AAF3FHB6_9BILA</name>
<sequence length="366" mass="42093">MSNETLAEYKDFLAKSQELYNYLFEEQNYNKNLSPVYTKTNNVYKVPRFNVDIILTYTRLLNIDPEAQRLSLLVQSLNIWTDLRLTWDPANYSQIDNIFVNAGEVWLPQNTLADSFTVTDVLQDYKRTVQIFANGTILYVSKVYVETICNLNLGHFPFDAQDCPIRFMVNSYPVNLVSSTGVYASFDVENRTSNSEWHATSIRTTPFLDTQASTPFESVIFYIHLKRVPQFYIYVIILPCSTLSVLSIIGMFWNENRVEQQLEKLSIGLTSLMSMTVLLDIVATSVPKTKVFPLLGIFVLICVFIIGVGCVVLVVAPVNEKNSTKRKNLTWKQKILAEISQRNFILHWFFQGANLINFVVTISFWR</sequence>
<accession>A0AAF3FHB6</accession>
<feature type="domain" description="Neurotransmitter-gated ion-channel transmembrane" evidence="7">
    <location>
        <begin position="236"/>
        <end position="341"/>
    </location>
</feature>
<organism evidence="8 9">
    <name type="scientific">Mesorhabditis belari</name>
    <dbReference type="NCBI Taxonomy" id="2138241"/>
    <lineage>
        <taxon>Eukaryota</taxon>
        <taxon>Metazoa</taxon>
        <taxon>Ecdysozoa</taxon>
        <taxon>Nematoda</taxon>
        <taxon>Chromadorea</taxon>
        <taxon>Rhabditida</taxon>
        <taxon>Rhabditina</taxon>
        <taxon>Rhabditomorpha</taxon>
        <taxon>Rhabditoidea</taxon>
        <taxon>Rhabditidae</taxon>
        <taxon>Mesorhabditinae</taxon>
        <taxon>Mesorhabditis</taxon>
    </lineage>
</organism>
<evidence type="ECO:0000256" key="5">
    <source>
        <dbReference type="RuleBase" id="RU000687"/>
    </source>
</evidence>
<dbReference type="InterPro" id="IPR006202">
    <property type="entry name" value="Neur_chan_lig-bd"/>
</dbReference>